<protein>
    <submittedName>
        <fullName evidence="2">Uncharacterized protein</fullName>
    </submittedName>
</protein>
<proteinExistence type="predicted"/>
<dbReference type="AlphaFoldDB" id="A0AAD1NW47"/>
<dbReference type="Proteomes" id="UP000825072">
    <property type="component" value="Chromosome 1"/>
</dbReference>
<dbReference type="EMBL" id="AP024747">
    <property type="protein sequence ID" value="BCY25206.1"/>
    <property type="molecule type" value="Genomic_DNA"/>
</dbReference>
<feature type="transmembrane region" description="Helical" evidence="1">
    <location>
        <begin position="35"/>
        <end position="54"/>
    </location>
</feature>
<evidence type="ECO:0000313" key="3">
    <source>
        <dbReference type="Proteomes" id="UP000825072"/>
    </source>
</evidence>
<keyword evidence="1" id="KW-0472">Membrane</keyword>
<evidence type="ECO:0000313" key="2">
    <source>
        <dbReference type="EMBL" id="BCY25206.1"/>
    </source>
</evidence>
<name>A0AAD1NW47_9ACTN</name>
<keyword evidence="1" id="KW-1133">Transmembrane helix</keyword>
<evidence type="ECO:0000256" key="1">
    <source>
        <dbReference type="SAM" id="Phobius"/>
    </source>
</evidence>
<gene>
    <name evidence="2" type="ORF">KB1_11960</name>
</gene>
<sequence length="73" mass="8004">MLPIAYVWALLPGASLAFAGPVRSSYLAQGLGYGLVFIYLALLPFWTFLSVFAVGRSQRRRQPGVECKMALPV</sequence>
<reference evidence="2" key="1">
    <citation type="submission" date="2021-06" db="EMBL/GenBank/DDBJ databases">
        <title>Genome sequence of Cutibacterium modestum strain KB17-24694.</title>
        <authorList>
            <person name="Dekio I."/>
            <person name="Asahina A."/>
            <person name="Nishida M."/>
        </authorList>
    </citation>
    <scope>NUCLEOTIDE SEQUENCE</scope>
    <source>
        <strain evidence="2">KB17-24694</strain>
    </source>
</reference>
<keyword evidence="1" id="KW-0812">Transmembrane</keyword>
<organism evidence="2 3">
    <name type="scientific">Cutibacterium modestum</name>
    <dbReference type="NCBI Taxonomy" id="2559073"/>
    <lineage>
        <taxon>Bacteria</taxon>
        <taxon>Bacillati</taxon>
        <taxon>Actinomycetota</taxon>
        <taxon>Actinomycetes</taxon>
        <taxon>Propionibacteriales</taxon>
        <taxon>Propionibacteriaceae</taxon>
        <taxon>Cutibacterium</taxon>
    </lineage>
</organism>
<accession>A0AAD1NW47</accession>